<dbReference type="Proteomes" id="UP000515152">
    <property type="component" value="Unplaced"/>
</dbReference>
<dbReference type="AlphaFoldDB" id="A0A8M1K975"/>
<gene>
    <name evidence="2" type="primary">LOC122128506</name>
</gene>
<accession>A0A8M1K975</accession>
<proteinExistence type="predicted"/>
<reference evidence="2" key="1">
    <citation type="submission" date="2025-08" db="UniProtKB">
        <authorList>
            <consortium name="RefSeq"/>
        </authorList>
    </citation>
    <scope>IDENTIFICATION</scope>
</reference>
<dbReference type="KEGG" id="char:122128506"/>
<sequence length="84" mass="9136">MNGLYEKCQGIVTKAHTKCVLATQTSIIQHSSQENTTVEADLSDPAGTLQTKSFSRISAIRLLSQHLPKEDGFPQKPGSSQGFF</sequence>
<evidence type="ECO:0000313" key="2">
    <source>
        <dbReference type="RefSeq" id="XP_042560601.1"/>
    </source>
</evidence>
<evidence type="ECO:0000313" key="1">
    <source>
        <dbReference type="Proteomes" id="UP000515152"/>
    </source>
</evidence>
<protein>
    <submittedName>
        <fullName evidence="2">Uncharacterized protein LOC122128506</fullName>
    </submittedName>
</protein>
<keyword evidence="1" id="KW-1185">Reference proteome</keyword>
<dbReference type="RefSeq" id="XP_042560601.1">
    <property type="nucleotide sequence ID" value="XM_042704667.1"/>
</dbReference>
<name>A0A8M1K975_CLUHA</name>
<organism evidence="1 2">
    <name type="scientific">Clupea harengus</name>
    <name type="common">Atlantic herring</name>
    <dbReference type="NCBI Taxonomy" id="7950"/>
    <lineage>
        <taxon>Eukaryota</taxon>
        <taxon>Metazoa</taxon>
        <taxon>Chordata</taxon>
        <taxon>Craniata</taxon>
        <taxon>Vertebrata</taxon>
        <taxon>Euteleostomi</taxon>
        <taxon>Actinopterygii</taxon>
        <taxon>Neopterygii</taxon>
        <taxon>Teleostei</taxon>
        <taxon>Clupei</taxon>
        <taxon>Clupeiformes</taxon>
        <taxon>Clupeoidei</taxon>
        <taxon>Clupeidae</taxon>
        <taxon>Clupea</taxon>
    </lineage>
</organism>
<dbReference type="GeneID" id="122128506"/>